<evidence type="ECO:0000313" key="2">
    <source>
        <dbReference type="EMBL" id="MEG3440240.1"/>
    </source>
</evidence>
<comment type="caution">
    <text evidence="2">The sequence shown here is derived from an EMBL/GenBank/DDBJ whole genome shotgun (WGS) entry which is preliminary data.</text>
</comment>
<keyword evidence="3" id="KW-1185">Reference proteome</keyword>
<evidence type="ECO:0000313" key="3">
    <source>
        <dbReference type="Proteomes" id="UP001328733"/>
    </source>
</evidence>
<name>A0AAW9QTJ0_9CHRO</name>
<evidence type="ECO:0000256" key="1">
    <source>
        <dbReference type="SAM" id="MobiDB-lite"/>
    </source>
</evidence>
<feature type="region of interest" description="Disordered" evidence="1">
    <location>
        <begin position="182"/>
        <end position="214"/>
    </location>
</feature>
<protein>
    <submittedName>
        <fullName evidence="2">Uncharacterized protein</fullName>
    </submittedName>
</protein>
<dbReference type="AlphaFoldDB" id="A0AAW9QTJ0"/>
<dbReference type="Proteomes" id="UP001328733">
    <property type="component" value="Unassembled WGS sequence"/>
</dbReference>
<organism evidence="2 3">
    <name type="scientific">Pannus brasiliensis CCIBt3594</name>
    <dbReference type="NCBI Taxonomy" id="1427578"/>
    <lineage>
        <taxon>Bacteria</taxon>
        <taxon>Bacillati</taxon>
        <taxon>Cyanobacteriota</taxon>
        <taxon>Cyanophyceae</taxon>
        <taxon>Oscillatoriophycideae</taxon>
        <taxon>Chroococcales</taxon>
        <taxon>Microcystaceae</taxon>
        <taxon>Pannus</taxon>
    </lineage>
</organism>
<dbReference type="RefSeq" id="WP_332867709.1">
    <property type="nucleotide sequence ID" value="NZ_JBAFSM010000082.1"/>
</dbReference>
<reference evidence="2 3" key="1">
    <citation type="submission" date="2024-01" db="EMBL/GenBank/DDBJ databases">
        <title>Genomic insights into the taxonomy and metabolism of the cyanobacterium Pannus brasiliensis CCIBt3594.</title>
        <authorList>
            <person name="Machado M."/>
            <person name="Botero N.B."/>
            <person name="Andreote A.P.D."/>
            <person name="Feitosa A.M.T."/>
            <person name="Popin R."/>
            <person name="Sivonen K."/>
            <person name="Fiore M.F."/>
        </authorList>
    </citation>
    <scope>NUCLEOTIDE SEQUENCE [LARGE SCALE GENOMIC DNA]</scope>
    <source>
        <strain evidence="2 3">CCIBt3594</strain>
    </source>
</reference>
<feature type="compositionally biased region" description="Low complexity" evidence="1">
    <location>
        <begin position="189"/>
        <end position="200"/>
    </location>
</feature>
<sequence length="214" mass="23999">MEFILQKEGEDLGRSLSSSTLGILSGKYRLLGRLDSPARDVEVRIDFESRGTIERKTSYHRSDAGGFIEILPYTDLAPGNWRIRCYGDILDELHGRGWRESLQLIVSSRLVDPLERLEALIGEEIEPFLSARDDREVIQLRFADLEKNSSFVFDLRVPSGKNERLEGVDLPDPATMTKILQRSIPVAGSSLPPKLSSTPSRQKAPQLPAIPRNS</sequence>
<proteinExistence type="predicted"/>
<gene>
    <name evidence="2" type="ORF">V0288_24145</name>
</gene>
<dbReference type="EMBL" id="JBAFSM010000082">
    <property type="protein sequence ID" value="MEG3440240.1"/>
    <property type="molecule type" value="Genomic_DNA"/>
</dbReference>
<accession>A0AAW9QTJ0</accession>